<evidence type="ECO:0000313" key="1">
    <source>
        <dbReference type="EnsemblMetazoa" id="XP_038056545.1"/>
    </source>
</evidence>
<dbReference type="OrthoDB" id="10048778at2759"/>
<keyword evidence="2" id="KW-1185">Reference proteome</keyword>
<dbReference type="AlphaFoldDB" id="A0A913ZYZ7"/>
<accession>A0A913ZYZ7</accession>
<sequence length="251" mass="27125">MPSHALSKPVSRTYSTGRTFIHTAVRVWNSLLDGEVGEIKDSGAPSTVGCINISCQHIDLLHASPCTLPVPVLMLHPSQPMTLFSTFRASWSVEIVTTTQTTTCASSSQPDSNNSNRVNFCSGHPGNEFYIGQTSVYRPVRHNQTQQQHAPALHNQTPTTARASVSAVGHLGNEFCTFRVSWSVEIISSSSSQPLKQHHAPVLHNQTQTAATASVSAVGTLEMKFISPGRCCPHSLAQSILKATIVYQCDC</sequence>
<proteinExistence type="predicted"/>
<protein>
    <submittedName>
        <fullName evidence="1">Uncharacterized protein</fullName>
    </submittedName>
</protein>
<dbReference type="EnsemblMetazoa" id="XM_038200617.1">
    <property type="protein sequence ID" value="XP_038056545.1"/>
    <property type="gene ID" value="LOC119728393"/>
</dbReference>
<reference evidence="1" key="1">
    <citation type="submission" date="2022-11" db="UniProtKB">
        <authorList>
            <consortium name="EnsemblMetazoa"/>
        </authorList>
    </citation>
    <scope>IDENTIFICATION</scope>
</reference>
<dbReference type="Proteomes" id="UP000887568">
    <property type="component" value="Unplaced"/>
</dbReference>
<evidence type="ECO:0000313" key="2">
    <source>
        <dbReference type="Proteomes" id="UP000887568"/>
    </source>
</evidence>
<organism evidence="1 2">
    <name type="scientific">Patiria miniata</name>
    <name type="common">Bat star</name>
    <name type="synonym">Asterina miniata</name>
    <dbReference type="NCBI Taxonomy" id="46514"/>
    <lineage>
        <taxon>Eukaryota</taxon>
        <taxon>Metazoa</taxon>
        <taxon>Echinodermata</taxon>
        <taxon>Eleutherozoa</taxon>
        <taxon>Asterozoa</taxon>
        <taxon>Asteroidea</taxon>
        <taxon>Valvatacea</taxon>
        <taxon>Valvatida</taxon>
        <taxon>Asterinidae</taxon>
        <taxon>Patiria</taxon>
    </lineage>
</organism>
<dbReference type="GeneID" id="119728393"/>
<dbReference type="RefSeq" id="XP_038056545.1">
    <property type="nucleotide sequence ID" value="XM_038200617.1"/>
</dbReference>
<name>A0A913ZYZ7_PATMI</name>